<keyword evidence="1" id="KW-0472">Membrane</keyword>
<reference evidence="2" key="1">
    <citation type="submission" date="2009-10" db="EMBL/GenBank/DDBJ databases">
        <title>Complete sequence of chromosome of Methanocaldococcus vulcanius M7.</title>
        <authorList>
            <consortium name="US DOE Joint Genome Institute"/>
            <person name="Lucas S."/>
            <person name="Copeland A."/>
            <person name="Lapidus A."/>
            <person name="Glavina del Rio T."/>
            <person name="Dalin E."/>
            <person name="Tice H."/>
            <person name="Bruce D."/>
            <person name="Goodwin L."/>
            <person name="Pitluck S."/>
            <person name="Lcollab F.I."/>
            <person name="Brettin T."/>
            <person name="Detter J.C."/>
            <person name="Han C."/>
            <person name="Tapia R."/>
            <person name="Kuske C.R."/>
            <person name="Schmutz J."/>
            <person name="Larimer F."/>
            <person name="Land M."/>
            <person name="Hauser L."/>
            <person name="Kyrpides N."/>
            <person name="Ovchinikova G."/>
            <person name="Sieprawska-Lupa M."/>
            <person name="Whitman W.B."/>
            <person name="Woyke T."/>
        </authorList>
    </citation>
    <scope>NUCLEOTIDE SEQUENCE [LARGE SCALE GENOMIC DNA]</scope>
    <source>
        <strain evidence="2">M7</strain>
    </source>
</reference>
<dbReference type="HOGENOM" id="CLU_2985747_0_0_2"/>
<name>C9RF71_METVM</name>
<feature type="transmembrane region" description="Helical" evidence="1">
    <location>
        <begin position="7"/>
        <end position="27"/>
    </location>
</feature>
<dbReference type="KEGG" id="mvu:Metvu_0358"/>
<dbReference type="GeneID" id="42317337"/>
<dbReference type="AlphaFoldDB" id="C9RF71"/>
<evidence type="ECO:0000313" key="3">
    <source>
        <dbReference type="Proteomes" id="UP000002063"/>
    </source>
</evidence>
<organism evidence="2 3">
    <name type="scientific">Methanocaldococcus vulcanius (strain ATCC 700851 / DSM 12094 / M7)</name>
    <name type="common">Methanococcus vulcanius</name>
    <dbReference type="NCBI Taxonomy" id="579137"/>
    <lineage>
        <taxon>Archaea</taxon>
        <taxon>Methanobacteriati</taxon>
        <taxon>Methanobacteriota</taxon>
        <taxon>Methanomada group</taxon>
        <taxon>Methanococci</taxon>
        <taxon>Methanococcales</taxon>
        <taxon>Methanocaldococcaceae</taxon>
        <taxon>Methanocaldococcus</taxon>
    </lineage>
</organism>
<dbReference type="RefSeq" id="WP_012819767.1">
    <property type="nucleotide sequence ID" value="NC_013407.1"/>
</dbReference>
<dbReference type="Proteomes" id="UP000002063">
    <property type="component" value="Chromosome"/>
</dbReference>
<keyword evidence="3" id="KW-1185">Reference proteome</keyword>
<proteinExistence type="predicted"/>
<keyword evidence="1" id="KW-1133">Transmembrane helix</keyword>
<sequence>MKNKKIVGEVLWTITVVVAVINAYLIWNNYIDVNMLLNLTIIAMVVIVGHLIHPKHK</sequence>
<dbReference type="EMBL" id="CP001787">
    <property type="protein sequence ID" value="ACX72223.1"/>
    <property type="molecule type" value="Genomic_DNA"/>
</dbReference>
<protein>
    <submittedName>
        <fullName evidence="2">Uncharacterized protein</fullName>
    </submittedName>
</protein>
<evidence type="ECO:0000313" key="2">
    <source>
        <dbReference type="EMBL" id="ACX72223.1"/>
    </source>
</evidence>
<evidence type="ECO:0000256" key="1">
    <source>
        <dbReference type="SAM" id="Phobius"/>
    </source>
</evidence>
<accession>C9RF71</accession>
<feature type="transmembrane region" description="Helical" evidence="1">
    <location>
        <begin position="33"/>
        <end position="52"/>
    </location>
</feature>
<keyword evidence="1" id="KW-0812">Transmembrane</keyword>
<gene>
    <name evidence="2" type="ordered locus">Metvu_0358</name>
</gene>